<sequence length="126" mass="14408">MSFEFVDIEVSRAYVAAEYARYYAALRREQAREERRREIAAAWLFRQTRPRRNAVPSTPFPVTACSICCEGVPVLPVGCASCRQLIGCCACVARWFEASIDSTCPLCRAPWPREPIVFTITFERHQ</sequence>
<protein>
    <submittedName>
        <fullName evidence="6">RING-type domain-containing protein</fullName>
    </submittedName>
</protein>
<evidence type="ECO:0000256" key="1">
    <source>
        <dbReference type="ARBA" id="ARBA00022771"/>
    </source>
</evidence>
<keyword evidence="1 3" id="KW-0479">Metal-binding</keyword>
<keyword evidence="5" id="KW-1185">Reference proteome</keyword>
<dbReference type="PANTHER" id="PTHR21578">
    <property type="entry name" value="PROTEIN CBG03826"/>
    <property type="match status" value="1"/>
</dbReference>
<evidence type="ECO:0000256" key="3">
    <source>
        <dbReference type="PROSITE-ProRule" id="PRU00175"/>
    </source>
</evidence>
<dbReference type="InterPro" id="IPR013083">
    <property type="entry name" value="Znf_RING/FYVE/PHD"/>
</dbReference>
<dbReference type="Gene3D" id="3.30.40.10">
    <property type="entry name" value="Zinc/RING finger domain, C3HC4 (zinc finger)"/>
    <property type="match status" value="1"/>
</dbReference>
<feature type="domain" description="RING-type" evidence="4">
    <location>
        <begin position="65"/>
        <end position="108"/>
    </location>
</feature>
<dbReference type="InterPro" id="IPR001841">
    <property type="entry name" value="Znf_RING"/>
</dbReference>
<name>A0A1I8AS24_9BILA</name>
<evidence type="ECO:0000256" key="2">
    <source>
        <dbReference type="ARBA" id="ARBA00022833"/>
    </source>
</evidence>
<dbReference type="Proteomes" id="UP000095287">
    <property type="component" value="Unplaced"/>
</dbReference>
<organism evidence="5 6">
    <name type="scientific">Steinernema glaseri</name>
    <dbReference type="NCBI Taxonomy" id="37863"/>
    <lineage>
        <taxon>Eukaryota</taxon>
        <taxon>Metazoa</taxon>
        <taxon>Ecdysozoa</taxon>
        <taxon>Nematoda</taxon>
        <taxon>Chromadorea</taxon>
        <taxon>Rhabditida</taxon>
        <taxon>Tylenchina</taxon>
        <taxon>Panagrolaimomorpha</taxon>
        <taxon>Strongyloidoidea</taxon>
        <taxon>Steinernematidae</taxon>
        <taxon>Steinernema</taxon>
    </lineage>
</organism>
<dbReference type="GO" id="GO:0008270">
    <property type="term" value="F:zinc ion binding"/>
    <property type="evidence" value="ECO:0007669"/>
    <property type="project" value="UniProtKB-KW"/>
</dbReference>
<dbReference type="PANTHER" id="PTHR21578:SF9">
    <property type="entry name" value="RING-TYPE DOMAIN-CONTAINING PROTEIN"/>
    <property type="match status" value="1"/>
</dbReference>
<reference evidence="6" key="1">
    <citation type="submission" date="2016-11" db="UniProtKB">
        <authorList>
            <consortium name="WormBaseParasite"/>
        </authorList>
    </citation>
    <scope>IDENTIFICATION</scope>
</reference>
<dbReference type="AlphaFoldDB" id="A0A1I8AS24"/>
<dbReference type="WBParaSite" id="L893_g8883.t1">
    <property type="protein sequence ID" value="L893_g8883.t1"/>
    <property type="gene ID" value="L893_g8883"/>
</dbReference>
<keyword evidence="1 3" id="KW-0863">Zinc-finger</keyword>
<evidence type="ECO:0000313" key="5">
    <source>
        <dbReference type="Proteomes" id="UP000095287"/>
    </source>
</evidence>
<evidence type="ECO:0000313" key="6">
    <source>
        <dbReference type="WBParaSite" id="L893_g8883.t1"/>
    </source>
</evidence>
<dbReference type="PROSITE" id="PS50089">
    <property type="entry name" value="ZF_RING_2"/>
    <property type="match status" value="1"/>
</dbReference>
<proteinExistence type="predicted"/>
<accession>A0A1I8AS24</accession>
<evidence type="ECO:0000259" key="4">
    <source>
        <dbReference type="PROSITE" id="PS50089"/>
    </source>
</evidence>
<keyword evidence="2" id="KW-0862">Zinc</keyword>